<organism evidence="3 4">
    <name type="scientific">Entomobacter blattae</name>
    <dbReference type="NCBI Taxonomy" id="2762277"/>
    <lineage>
        <taxon>Bacteria</taxon>
        <taxon>Pseudomonadati</taxon>
        <taxon>Pseudomonadota</taxon>
        <taxon>Alphaproteobacteria</taxon>
        <taxon>Acetobacterales</taxon>
        <taxon>Acetobacteraceae</taxon>
        <taxon>Entomobacter</taxon>
    </lineage>
</organism>
<evidence type="ECO:0008006" key="5">
    <source>
        <dbReference type="Google" id="ProtNLM"/>
    </source>
</evidence>
<feature type="compositionally biased region" description="Basic and acidic residues" evidence="1">
    <location>
        <begin position="1"/>
        <end position="12"/>
    </location>
</feature>
<dbReference type="NCBIfam" id="TIGR04409">
    <property type="entry name" value="LptC_YrbK"/>
    <property type="match status" value="1"/>
</dbReference>
<protein>
    <recommendedName>
        <fullName evidence="5">LPS export ABC transporter periplasmic protein LptC</fullName>
    </recommendedName>
</protein>
<dbReference type="EMBL" id="CP060244">
    <property type="protein sequence ID" value="QNT78796.1"/>
    <property type="molecule type" value="Genomic_DNA"/>
</dbReference>
<dbReference type="Pfam" id="PF06835">
    <property type="entry name" value="LptC"/>
    <property type="match status" value="1"/>
</dbReference>
<accession>A0A7H1NSN6</accession>
<dbReference type="InterPro" id="IPR026265">
    <property type="entry name" value="LptC"/>
</dbReference>
<evidence type="ECO:0000256" key="1">
    <source>
        <dbReference type="SAM" id="MobiDB-lite"/>
    </source>
</evidence>
<feature type="region of interest" description="Disordered" evidence="1">
    <location>
        <begin position="1"/>
        <end position="21"/>
    </location>
</feature>
<keyword evidence="4" id="KW-1185">Reference proteome</keyword>
<evidence type="ECO:0000256" key="2">
    <source>
        <dbReference type="SAM" id="Phobius"/>
    </source>
</evidence>
<sequence>MTDQRKDPRFDKSLPPQRADFNRTQEEIIRQRLLLEQNSLSSRQKIKNKDLERRRILLRLAKWILPAAALILLGLIAAWPEVDRIIHSNKAAIAQLEHLKVESGTMLSATYRGLDAHSKPFMITADKAVQNSEDEIFLTNPAADTFSSDNTWLFLRADNGVYIQQTQYLDLYKDVMLYRNDGVIMRGPSADIALKSNIVTSENWVHAEGPFGILDAQGYFMAQHEGFSQFKGPSRLILNDEHIAPPPPSIAHPIEDEGLPHAAAP</sequence>
<proteinExistence type="predicted"/>
<evidence type="ECO:0000313" key="3">
    <source>
        <dbReference type="EMBL" id="QNT78796.1"/>
    </source>
</evidence>
<dbReference type="GO" id="GO:0015221">
    <property type="term" value="F:lipopolysaccharide transmembrane transporter activity"/>
    <property type="evidence" value="ECO:0007669"/>
    <property type="project" value="InterPro"/>
</dbReference>
<reference evidence="3 4" key="1">
    <citation type="submission" date="2020-08" db="EMBL/GenBank/DDBJ databases">
        <title>Complete genome sequence of Entomobacter blattae G55GP.</title>
        <authorList>
            <person name="Poehlein A."/>
            <person name="Guzman J."/>
            <person name="Daniel R."/>
            <person name="Vilcinskas A."/>
        </authorList>
    </citation>
    <scope>NUCLEOTIDE SEQUENCE [LARGE SCALE GENOMIC DNA]</scope>
    <source>
        <strain evidence="3 4">G55GP</strain>
    </source>
</reference>
<keyword evidence="2" id="KW-1133">Transmembrane helix</keyword>
<evidence type="ECO:0000313" key="4">
    <source>
        <dbReference type="Proteomes" id="UP000516349"/>
    </source>
</evidence>
<keyword evidence="2" id="KW-0472">Membrane</keyword>
<dbReference type="GO" id="GO:0005886">
    <property type="term" value="C:plasma membrane"/>
    <property type="evidence" value="ECO:0007669"/>
    <property type="project" value="InterPro"/>
</dbReference>
<dbReference type="Proteomes" id="UP000516349">
    <property type="component" value="Chromosome"/>
</dbReference>
<name>A0A7H1NSN6_9PROT</name>
<dbReference type="AlphaFoldDB" id="A0A7H1NSN6"/>
<gene>
    <name evidence="3" type="ORF">JGUZn3_15730</name>
</gene>
<feature type="transmembrane region" description="Helical" evidence="2">
    <location>
        <begin position="56"/>
        <end position="79"/>
    </location>
</feature>
<keyword evidence="2" id="KW-0812">Transmembrane</keyword>
<dbReference type="Gene3D" id="2.60.450.10">
    <property type="entry name" value="Lipopolysaccharide (LPS) transport protein A like domain"/>
    <property type="match status" value="1"/>
</dbReference>
<dbReference type="InterPro" id="IPR010664">
    <property type="entry name" value="LipoPS_assembly_LptC-rel"/>
</dbReference>
<dbReference type="KEGG" id="ebla:JGUZn3_15730"/>
<dbReference type="RefSeq" id="WP_203413027.1">
    <property type="nucleotide sequence ID" value="NZ_CP060244.1"/>
</dbReference>